<dbReference type="InterPro" id="IPR007484">
    <property type="entry name" value="Peptidase_M28"/>
</dbReference>
<dbReference type="PROSITE" id="PS00018">
    <property type="entry name" value="EF_HAND_1"/>
    <property type="match status" value="1"/>
</dbReference>
<dbReference type="SUPFAM" id="SSF53187">
    <property type="entry name" value="Zn-dependent exopeptidases"/>
    <property type="match status" value="1"/>
</dbReference>
<dbReference type="PANTHER" id="PTHR12147:SF26">
    <property type="entry name" value="PEPTIDASE M28 DOMAIN-CONTAINING PROTEIN"/>
    <property type="match status" value="1"/>
</dbReference>
<dbReference type="RefSeq" id="WP_188605216.1">
    <property type="nucleotide sequence ID" value="NZ_BMIC01000001.1"/>
</dbReference>
<protein>
    <recommendedName>
        <fullName evidence="6">Por secretion system C-terminal sorting domain-containing protein</fullName>
    </recommendedName>
</protein>
<comment type="caution">
    <text evidence="4">The sequence shown here is derived from an EMBL/GenBank/DDBJ whole genome shotgun (WGS) entry which is preliminary data.</text>
</comment>
<evidence type="ECO:0008006" key="6">
    <source>
        <dbReference type="Google" id="ProtNLM"/>
    </source>
</evidence>
<dbReference type="Proteomes" id="UP000598120">
    <property type="component" value="Unassembled WGS sequence"/>
</dbReference>
<feature type="domain" description="Peptidase M28" evidence="2">
    <location>
        <begin position="95"/>
        <end position="293"/>
    </location>
</feature>
<dbReference type="InterPro" id="IPR026444">
    <property type="entry name" value="Secre_tail"/>
</dbReference>
<keyword evidence="1" id="KW-0732">Signal</keyword>
<dbReference type="AlphaFoldDB" id="A0A8J2TMJ2"/>
<dbReference type="GO" id="GO:0006508">
    <property type="term" value="P:proteolysis"/>
    <property type="evidence" value="ECO:0007669"/>
    <property type="project" value="InterPro"/>
</dbReference>
<dbReference type="InterPro" id="IPR018247">
    <property type="entry name" value="EF_Hand_1_Ca_BS"/>
</dbReference>
<evidence type="ECO:0000259" key="3">
    <source>
        <dbReference type="Pfam" id="PF18962"/>
    </source>
</evidence>
<dbReference type="GO" id="GO:0008235">
    <property type="term" value="F:metalloexopeptidase activity"/>
    <property type="evidence" value="ECO:0007669"/>
    <property type="project" value="InterPro"/>
</dbReference>
<dbReference type="PANTHER" id="PTHR12147">
    <property type="entry name" value="METALLOPEPTIDASE M28 FAMILY MEMBER"/>
    <property type="match status" value="1"/>
</dbReference>
<gene>
    <name evidence="4" type="ORF">GCM10011531_10080</name>
</gene>
<sequence length="454" mass="50094">MNKLIINLLCAILFSTISYSQSINELINLVNLDTLSLKVQEFSGEIPTVVDGNTVTILNRVSSNNDIAADYIKQEFEQYNNLTITDQVYSANGRNIIATQLGKTNPNNIYIICAHYDSVANYCADDNASGTIAVLEIARILSKQCFDNTIVYALWDQEENGLLGANHYATEAFNNGDNILGVLNIDMMGYDGNGDNNFDIDVRPIANSIAMKDDIIAVLNNPTYGFNLVVNVVNPGTPNSDHSRFWNRGYSAVLVGESWETNDQTPFYHTSGDRYSTLDLPYYHQLAKIILGYMATKGGLVSVDNTITANATTLTANEASATYQWYNCDTNMAISGATNQSFSPTFNGTFAVEVTSGTCTERSECFLFNTLGLSAFTKDEITIHPNPVKNDLKIELNFDEEAIVSLYNISGKLMLTKTIQQQQNTISLKDISSGVYFINIKSAQKTGTYKIVKE</sequence>
<name>A0A8J2TMJ2_9FLAO</name>
<accession>A0A8J2TMJ2</accession>
<dbReference type="EMBL" id="BMIC01000001">
    <property type="protein sequence ID" value="GFZ81763.1"/>
    <property type="molecule type" value="Genomic_DNA"/>
</dbReference>
<evidence type="ECO:0000313" key="5">
    <source>
        <dbReference type="Proteomes" id="UP000598120"/>
    </source>
</evidence>
<organism evidence="4 5">
    <name type="scientific">Aquaticitalea lipolytica</name>
    <dbReference type="NCBI Taxonomy" id="1247562"/>
    <lineage>
        <taxon>Bacteria</taxon>
        <taxon>Pseudomonadati</taxon>
        <taxon>Bacteroidota</taxon>
        <taxon>Flavobacteriia</taxon>
        <taxon>Flavobacteriales</taxon>
        <taxon>Flavobacteriaceae</taxon>
        <taxon>Aquaticitalea</taxon>
    </lineage>
</organism>
<evidence type="ECO:0000259" key="2">
    <source>
        <dbReference type="Pfam" id="PF04389"/>
    </source>
</evidence>
<dbReference type="Pfam" id="PF18962">
    <property type="entry name" value="Por_Secre_tail"/>
    <property type="match status" value="1"/>
</dbReference>
<reference evidence="4 5" key="1">
    <citation type="journal article" date="2014" name="Int. J. Syst. Evol. Microbiol.">
        <title>Complete genome sequence of Corynebacterium casei LMG S-19264T (=DSM 44701T), isolated from a smear-ripened cheese.</title>
        <authorList>
            <consortium name="US DOE Joint Genome Institute (JGI-PGF)"/>
            <person name="Walter F."/>
            <person name="Albersmeier A."/>
            <person name="Kalinowski J."/>
            <person name="Ruckert C."/>
        </authorList>
    </citation>
    <scope>NUCLEOTIDE SEQUENCE [LARGE SCALE GENOMIC DNA]</scope>
    <source>
        <strain evidence="4 5">CGMCC 1.15295</strain>
    </source>
</reference>
<evidence type="ECO:0000313" key="4">
    <source>
        <dbReference type="EMBL" id="GFZ81763.1"/>
    </source>
</evidence>
<keyword evidence="5" id="KW-1185">Reference proteome</keyword>
<dbReference type="InterPro" id="IPR045175">
    <property type="entry name" value="M28_fam"/>
</dbReference>
<dbReference type="Gene3D" id="2.60.40.2700">
    <property type="match status" value="1"/>
</dbReference>
<feature type="domain" description="Secretion system C-terminal sorting" evidence="3">
    <location>
        <begin position="383"/>
        <end position="452"/>
    </location>
</feature>
<evidence type="ECO:0000256" key="1">
    <source>
        <dbReference type="ARBA" id="ARBA00022729"/>
    </source>
</evidence>
<dbReference type="Pfam" id="PF04389">
    <property type="entry name" value="Peptidase_M28"/>
    <property type="match status" value="1"/>
</dbReference>
<proteinExistence type="predicted"/>
<dbReference type="Gene3D" id="3.40.630.10">
    <property type="entry name" value="Zn peptidases"/>
    <property type="match status" value="1"/>
</dbReference>
<dbReference type="NCBIfam" id="TIGR04183">
    <property type="entry name" value="Por_Secre_tail"/>
    <property type="match status" value="1"/>
</dbReference>